<dbReference type="AlphaFoldDB" id="A0A1H9MPL1"/>
<organism evidence="9 10">
    <name type="scientific">Rosenbergiella nectarea</name>
    <dbReference type="NCBI Taxonomy" id="988801"/>
    <lineage>
        <taxon>Bacteria</taxon>
        <taxon>Pseudomonadati</taxon>
        <taxon>Pseudomonadota</taxon>
        <taxon>Gammaproteobacteria</taxon>
        <taxon>Enterobacterales</taxon>
        <taxon>Erwiniaceae</taxon>
        <taxon>Rosenbergiella</taxon>
    </lineage>
</organism>
<feature type="binding site" evidence="8">
    <location>
        <position position="118"/>
    </location>
    <ligand>
        <name>Fe cation</name>
        <dbReference type="ChEBI" id="CHEBI:24875"/>
    </ligand>
</feature>
<keyword evidence="7" id="KW-0479">Metal-binding</keyword>
<dbReference type="SUPFAM" id="SSF46785">
    <property type="entry name" value="Winged helix' DNA-binding domain"/>
    <property type="match status" value="1"/>
</dbReference>
<accession>A0A1H9MPL1</accession>
<dbReference type="Gene3D" id="3.30.1490.190">
    <property type="match status" value="1"/>
</dbReference>
<evidence type="ECO:0000313" key="10">
    <source>
        <dbReference type="Proteomes" id="UP000242515"/>
    </source>
</evidence>
<keyword evidence="2" id="KW-0678">Repressor</keyword>
<dbReference type="RefSeq" id="WP_092678290.1">
    <property type="nucleotide sequence ID" value="NZ_FOGC01000017.1"/>
</dbReference>
<dbReference type="Proteomes" id="UP000242515">
    <property type="component" value="Unassembled WGS sequence"/>
</dbReference>
<evidence type="ECO:0000256" key="6">
    <source>
        <dbReference type="ARBA" id="ARBA00023163"/>
    </source>
</evidence>
<keyword evidence="10" id="KW-1185">Reference proteome</keyword>
<evidence type="ECO:0000256" key="2">
    <source>
        <dbReference type="ARBA" id="ARBA00022491"/>
    </source>
</evidence>
<feature type="binding site" evidence="7">
    <location>
        <position position="143"/>
    </location>
    <ligand>
        <name>Zn(2+)</name>
        <dbReference type="ChEBI" id="CHEBI:29105"/>
    </ligand>
</feature>
<dbReference type="NCBIfam" id="NF008646">
    <property type="entry name" value="PRK11639.1"/>
    <property type="match status" value="1"/>
</dbReference>
<keyword evidence="5" id="KW-0238">DNA-binding</keyword>
<feature type="binding site" evidence="7">
    <location>
        <position position="146"/>
    </location>
    <ligand>
        <name>Zn(2+)</name>
        <dbReference type="ChEBI" id="CHEBI:29105"/>
    </ligand>
</feature>
<keyword evidence="4" id="KW-0805">Transcription regulation</keyword>
<dbReference type="GO" id="GO:0008270">
    <property type="term" value="F:zinc ion binding"/>
    <property type="evidence" value="ECO:0007669"/>
    <property type="project" value="TreeGrafter"/>
</dbReference>
<sequence length="175" mass="19773">MQPCSAKKIIAEAEKLCIQRGVRLTAQRAEVLRLMIEHPHAISAYDLLDKLRISEPQAKPPTVYRALDFLLEQAFIHRVESNNSYVVCPHFDHPSHTSMLLVCDQCASVTEKPAEGVEKWIIEQSTEAGFTLRHSIIEAHGLCQQCSAILQCEDPEHCHHDHHNVVEPKRKAGRA</sequence>
<dbReference type="EMBL" id="FOGC01000017">
    <property type="protein sequence ID" value="SER25417.1"/>
    <property type="molecule type" value="Genomic_DNA"/>
</dbReference>
<dbReference type="InterPro" id="IPR002481">
    <property type="entry name" value="FUR"/>
</dbReference>
<dbReference type="GO" id="GO:0045892">
    <property type="term" value="P:negative regulation of DNA-templated transcription"/>
    <property type="evidence" value="ECO:0007669"/>
    <property type="project" value="TreeGrafter"/>
</dbReference>
<dbReference type="InterPro" id="IPR036390">
    <property type="entry name" value="WH_DNA-bd_sf"/>
</dbReference>
<dbReference type="GO" id="GO:0005829">
    <property type="term" value="C:cytosol"/>
    <property type="evidence" value="ECO:0007669"/>
    <property type="project" value="TreeGrafter"/>
</dbReference>
<dbReference type="GO" id="GO:0000976">
    <property type="term" value="F:transcription cis-regulatory region binding"/>
    <property type="evidence" value="ECO:0007669"/>
    <property type="project" value="TreeGrafter"/>
</dbReference>
<keyword evidence="3 7" id="KW-0862">Zinc</keyword>
<evidence type="ECO:0000256" key="8">
    <source>
        <dbReference type="PIRSR" id="PIRSR602481-2"/>
    </source>
</evidence>
<evidence type="ECO:0000256" key="4">
    <source>
        <dbReference type="ARBA" id="ARBA00023015"/>
    </source>
</evidence>
<evidence type="ECO:0000256" key="7">
    <source>
        <dbReference type="PIRSR" id="PIRSR602481-1"/>
    </source>
</evidence>
<evidence type="ECO:0000256" key="5">
    <source>
        <dbReference type="ARBA" id="ARBA00023125"/>
    </source>
</evidence>
<reference evidence="10" key="1">
    <citation type="submission" date="2016-10" db="EMBL/GenBank/DDBJ databases">
        <authorList>
            <person name="Varghese N."/>
            <person name="Submissions S."/>
        </authorList>
    </citation>
    <scope>NUCLEOTIDE SEQUENCE [LARGE SCALE GENOMIC DNA]</scope>
    <source>
        <strain evidence="10">8N4</strain>
    </source>
</reference>
<gene>
    <name evidence="9" type="ORF">SAMN05216522_11715</name>
</gene>
<dbReference type="PANTHER" id="PTHR33202">
    <property type="entry name" value="ZINC UPTAKE REGULATION PROTEIN"/>
    <property type="match status" value="1"/>
</dbReference>
<feature type="binding site" evidence="7">
    <location>
        <position position="103"/>
    </location>
    <ligand>
        <name>Zn(2+)</name>
        <dbReference type="ChEBI" id="CHEBI:29105"/>
    </ligand>
</feature>
<evidence type="ECO:0000313" key="9">
    <source>
        <dbReference type="EMBL" id="SER25417.1"/>
    </source>
</evidence>
<comment type="cofactor">
    <cofactor evidence="8">
        <name>Mn(2+)</name>
        <dbReference type="ChEBI" id="CHEBI:29035"/>
    </cofactor>
    <cofactor evidence="8">
        <name>Fe(2+)</name>
        <dbReference type="ChEBI" id="CHEBI:29033"/>
    </cofactor>
    <text evidence="8">Binds 1 Mn(2+) or Fe(2+) ion per subunit.</text>
</comment>
<dbReference type="GO" id="GO:1900376">
    <property type="term" value="P:regulation of secondary metabolite biosynthetic process"/>
    <property type="evidence" value="ECO:0007669"/>
    <property type="project" value="TreeGrafter"/>
</dbReference>
<protein>
    <submittedName>
        <fullName evidence="9">Fur family transcriptional regulator, zinc uptake regulator</fullName>
    </submittedName>
</protein>
<name>A0A1H9MPL1_9GAMM</name>
<proteinExistence type="inferred from homology"/>
<dbReference type="InterPro" id="IPR036388">
    <property type="entry name" value="WH-like_DNA-bd_sf"/>
</dbReference>
<dbReference type="Pfam" id="PF01475">
    <property type="entry name" value="FUR"/>
    <property type="match status" value="1"/>
</dbReference>
<dbReference type="Gene3D" id="1.10.10.10">
    <property type="entry name" value="Winged helix-like DNA-binding domain superfamily/Winged helix DNA-binding domain"/>
    <property type="match status" value="1"/>
</dbReference>
<dbReference type="PANTHER" id="PTHR33202:SF6">
    <property type="entry name" value="ZINC UPTAKE REGULATION PROTEIN"/>
    <property type="match status" value="1"/>
</dbReference>
<dbReference type="FunFam" id="1.10.10.10:FF:000137">
    <property type="entry name" value="Zinc uptake transcriptional repressor"/>
    <property type="match status" value="1"/>
</dbReference>
<feature type="binding site" evidence="7">
    <location>
        <position position="106"/>
    </location>
    <ligand>
        <name>Zn(2+)</name>
        <dbReference type="ChEBI" id="CHEBI:29105"/>
    </ligand>
</feature>
<dbReference type="InterPro" id="IPR043135">
    <property type="entry name" value="Fur_C"/>
</dbReference>
<keyword evidence="6" id="KW-0804">Transcription</keyword>
<dbReference type="OrthoDB" id="9801127at2"/>
<dbReference type="GO" id="GO:0003700">
    <property type="term" value="F:DNA-binding transcription factor activity"/>
    <property type="evidence" value="ECO:0007669"/>
    <property type="project" value="InterPro"/>
</dbReference>
<comment type="similarity">
    <text evidence="1">Belongs to the Fur family.</text>
</comment>
<dbReference type="STRING" id="988801.SAMN05216522_11715"/>
<evidence type="ECO:0000256" key="3">
    <source>
        <dbReference type="ARBA" id="ARBA00022833"/>
    </source>
</evidence>
<keyword evidence="8" id="KW-0408">Iron</keyword>
<comment type="cofactor">
    <cofactor evidence="7">
        <name>Zn(2+)</name>
        <dbReference type="ChEBI" id="CHEBI:29105"/>
    </cofactor>
    <text evidence="7">Binds 1 zinc ion per subunit.</text>
</comment>
<evidence type="ECO:0000256" key="1">
    <source>
        <dbReference type="ARBA" id="ARBA00007957"/>
    </source>
</evidence>